<dbReference type="AlphaFoldDB" id="A0A0D9XBF8"/>
<sequence length="294" mass="31916">MAPILARPSQSLPAASSDGDEDSSSTDNEVEQQSTTMSLSLRPPPPPPPTRPQGEGEEEEEESSSEGEDLELESSEELVAHGTPTKKSLVVASPPPQNERKVSDSDSDEVEDQESSDSEEAPPVPALQAKKKAPPSSSDDEVDQGSDSEEAPPVPAPQPEKNASPELNGKRKTPPPPEAGESPQRKRKVLQAEVTTPAQDDIHQGRNRGGSTDVEKQFKEKAAFYFHLGKEVSALDEEHPDLFKEAFLKLSDDKASAMDNKIKKLRLTEVTVSMRRQGLEKDVIKLLLDLLKSS</sequence>
<dbReference type="Proteomes" id="UP000032180">
    <property type="component" value="Chromosome 9"/>
</dbReference>
<keyword evidence="3" id="KW-1185">Reference proteome</keyword>
<dbReference type="Gramene" id="LPERR09G00980.1">
    <property type="protein sequence ID" value="LPERR09G00980.1"/>
    <property type="gene ID" value="LPERR09G00980"/>
</dbReference>
<dbReference type="STRING" id="77586.A0A0D9XBF8"/>
<reference evidence="2 3" key="1">
    <citation type="submission" date="2012-08" db="EMBL/GenBank/DDBJ databases">
        <title>Oryza genome evolution.</title>
        <authorList>
            <person name="Wing R.A."/>
        </authorList>
    </citation>
    <scope>NUCLEOTIDE SEQUENCE</scope>
</reference>
<evidence type="ECO:0000313" key="2">
    <source>
        <dbReference type="EnsemblPlants" id="LPERR09G00980.1"/>
    </source>
</evidence>
<feature type="region of interest" description="Disordered" evidence="1">
    <location>
        <begin position="1"/>
        <end position="215"/>
    </location>
</feature>
<evidence type="ECO:0000256" key="1">
    <source>
        <dbReference type="SAM" id="MobiDB-lite"/>
    </source>
</evidence>
<feature type="compositionally biased region" description="Acidic residues" evidence="1">
    <location>
        <begin position="18"/>
        <end position="30"/>
    </location>
</feature>
<feature type="compositionally biased region" description="Acidic residues" evidence="1">
    <location>
        <begin position="55"/>
        <end position="76"/>
    </location>
</feature>
<feature type="compositionally biased region" description="Pro residues" evidence="1">
    <location>
        <begin position="42"/>
        <end position="51"/>
    </location>
</feature>
<proteinExistence type="predicted"/>
<reference evidence="2" key="3">
    <citation type="submission" date="2015-04" db="UniProtKB">
        <authorList>
            <consortium name="EnsemblPlants"/>
        </authorList>
    </citation>
    <scope>IDENTIFICATION</scope>
</reference>
<protein>
    <submittedName>
        <fullName evidence="2">Uncharacterized protein</fullName>
    </submittedName>
</protein>
<accession>A0A0D9XBF8</accession>
<feature type="compositionally biased region" description="Acidic residues" evidence="1">
    <location>
        <begin position="105"/>
        <end position="120"/>
    </location>
</feature>
<organism evidence="2 3">
    <name type="scientific">Leersia perrieri</name>
    <dbReference type="NCBI Taxonomy" id="77586"/>
    <lineage>
        <taxon>Eukaryota</taxon>
        <taxon>Viridiplantae</taxon>
        <taxon>Streptophyta</taxon>
        <taxon>Embryophyta</taxon>
        <taxon>Tracheophyta</taxon>
        <taxon>Spermatophyta</taxon>
        <taxon>Magnoliopsida</taxon>
        <taxon>Liliopsida</taxon>
        <taxon>Poales</taxon>
        <taxon>Poaceae</taxon>
        <taxon>BOP clade</taxon>
        <taxon>Oryzoideae</taxon>
        <taxon>Oryzeae</taxon>
        <taxon>Oryzinae</taxon>
        <taxon>Leersia</taxon>
    </lineage>
</organism>
<dbReference type="EnsemblPlants" id="LPERR09G00980.1">
    <property type="protein sequence ID" value="LPERR09G00980.1"/>
    <property type="gene ID" value="LPERR09G00980"/>
</dbReference>
<name>A0A0D9XBF8_9ORYZ</name>
<feature type="compositionally biased region" description="Acidic residues" evidence="1">
    <location>
        <begin position="138"/>
        <end position="150"/>
    </location>
</feature>
<dbReference type="HOGENOM" id="CLU_783852_0_0_1"/>
<evidence type="ECO:0000313" key="3">
    <source>
        <dbReference type="Proteomes" id="UP000032180"/>
    </source>
</evidence>
<reference evidence="3" key="2">
    <citation type="submission" date="2013-12" db="EMBL/GenBank/DDBJ databases">
        <authorList>
            <person name="Yu Y."/>
            <person name="Lee S."/>
            <person name="de Baynast K."/>
            <person name="Wissotski M."/>
            <person name="Liu L."/>
            <person name="Talag J."/>
            <person name="Goicoechea J."/>
            <person name="Angelova A."/>
            <person name="Jetty R."/>
            <person name="Kudrna D."/>
            <person name="Golser W."/>
            <person name="Rivera L."/>
            <person name="Zhang J."/>
            <person name="Wing R."/>
        </authorList>
    </citation>
    <scope>NUCLEOTIDE SEQUENCE</scope>
</reference>